<feature type="binding site" evidence="2">
    <location>
        <position position="34"/>
    </location>
    <ligand>
        <name>Zn(2+)</name>
        <dbReference type="ChEBI" id="CHEBI:29105"/>
    </ligand>
</feature>
<feature type="region of interest" description="Disordered" evidence="3">
    <location>
        <begin position="112"/>
        <end position="138"/>
    </location>
</feature>
<comment type="cofactor">
    <cofactor evidence="2">
        <name>Zn(2+)</name>
        <dbReference type="ChEBI" id="CHEBI:29105"/>
    </cofactor>
    <text evidence="2">Bind 1 Zn(2+) per subunit.</text>
</comment>
<dbReference type="AlphaFoldDB" id="A0A3D9UZE1"/>
<dbReference type="InterPro" id="IPR038638">
    <property type="entry name" value="RbpA_sf"/>
</dbReference>
<dbReference type="InterPro" id="IPR018527">
    <property type="entry name" value="Rubredoxin_Fe_BS"/>
</dbReference>
<dbReference type="HAMAP" id="MF_01483">
    <property type="entry name" value="RbpA"/>
    <property type="match status" value="1"/>
</dbReference>
<feature type="binding site" evidence="2">
    <location>
        <position position="59"/>
    </location>
    <ligand>
        <name>Zn(2+)</name>
        <dbReference type="ChEBI" id="CHEBI:29105"/>
    </ligand>
</feature>
<dbReference type="Pfam" id="PF13397">
    <property type="entry name" value="RbpA"/>
    <property type="match status" value="1"/>
</dbReference>
<keyword evidence="2" id="KW-0805">Transcription regulation</keyword>
<keyword evidence="5" id="KW-1185">Reference proteome</keyword>
<name>A0A3D9UZE1_THECX</name>
<keyword evidence="2" id="KW-0862">Zinc</keyword>
<comment type="function">
    <text evidence="2">Binds to RNA polymerase (RNAP), stimulating transcription from principal, but not alternative sigma factor promoters.</text>
</comment>
<dbReference type="EMBL" id="QTUC01000001">
    <property type="protein sequence ID" value="REF34647.1"/>
    <property type="molecule type" value="Genomic_DNA"/>
</dbReference>
<feature type="binding site" evidence="2">
    <location>
        <position position="38"/>
    </location>
    <ligand>
        <name>Zn(2+)</name>
        <dbReference type="ChEBI" id="CHEBI:29105"/>
    </ligand>
</feature>
<keyword evidence="1 2" id="KW-0479">Metal-binding</keyword>
<gene>
    <name evidence="2" type="primary">rbpA</name>
    <name evidence="4" type="ORF">DFJ64_0008</name>
</gene>
<dbReference type="OrthoDB" id="3254820at2"/>
<comment type="caution">
    <text evidence="4">The sequence shown here is derived from an EMBL/GenBank/DDBJ whole genome shotgun (WGS) entry which is preliminary data.</text>
</comment>
<dbReference type="GO" id="GO:0001000">
    <property type="term" value="F:bacterial-type RNA polymerase core enzyme binding"/>
    <property type="evidence" value="ECO:0007669"/>
    <property type="project" value="UniProtKB-UniRule"/>
</dbReference>
<sequence>MSERALRGSRLGAASYEDDREITPAPRQLVGYDCPQSHHFELPFAADAEIPPVWECPRCGGEAVRVDGDRPEPKQMKPPRTHWDMLLERRTIEELEELLAERLELLRSGKIGPEHLHRHNENSSDDNSPKPPEQRRSA</sequence>
<comment type="similarity">
    <text evidence="2">Belongs to the RNA polymerase-binding protein RbpA family.</text>
</comment>
<dbReference type="GO" id="GO:0008270">
    <property type="term" value="F:zinc ion binding"/>
    <property type="evidence" value="ECO:0007669"/>
    <property type="project" value="UniProtKB-UniRule"/>
</dbReference>
<evidence type="ECO:0000313" key="4">
    <source>
        <dbReference type="EMBL" id="REF34647.1"/>
    </source>
</evidence>
<organism evidence="4 5">
    <name type="scientific">Thermasporomyces composti</name>
    <dbReference type="NCBI Taxonomy" id="696763"/>
    <lineage>
        <taxon>Bacteria</taxon>
        <taxon>Bacillati</taxon>
        <taxon>Actinomycetota</taxon>
        <taxon>Actinomycetes</taxon>
        <taxon>Propionibacteriales</taxon>
        <taxon>Nocardioidaceae</taxon>
        <taxon>Thermasporomyces</taxon>
    </lineage>
</organism>
<dbReference type="PROSITE" id="PS00202">
    <property type="entry name" value="RUBREDOXIN"/>
    <property type="match status" value="1"/>
</dbReference>
<dbReference type="Gene3D" id="2.20.28.270">
    <property type="entry name" value="RNA polymerase-binding protein A"/>
    <property type="match status" value="1"/>
</dbReference>
<dbReference type="RefSeq" id="WP_115848574.1">
    <property type="nucleotide sequence ID" value="NZ_QTUC01000001.1"/>
</dbReference>
<evidence type="ECO:0000256" key="3">
    <source>
        <dbReference type="SAM" id="MobiDB-lite"/>
    </source>
</evidence>
<dbReference type="Proteomes" id="UP000256485">
    <property type="component" value="Unassembled WGS sequence"/>
</dbReference>
<proteinExistence type="inferred from homology"/>
<feature type="region of interest" description="Disordered" evidence="3">
    <location>
        <begin position="1"/>
        <end position="22"/>
    </location>
</feature>
<protein>
    <recommendedName>
        <fullName evidence="2">RNA polymerase-binding protein RbpA</fullName>
    </recommendedName>
</protein>
<reference evidence="4 5" key="1">
    <citation type="submission" date="2018-08" db="EMBL/GenBank/DDBJ databases">
        <title>Sequencing the genomes of 1000 actinobacteria strains.</title>
        <authorList>
            <person name="Klenk H.-P."/>
        </authorList>
    </citation>
    <scope>NUCLEOTIDE SEQUENCE [LARGE SCALE GENOMIC DNA]</scope>
    <source>
        <strain evidence="4 5">DSM 22891</strain>
    </source>
</reference>
<dbReference type="GO" id="GO:0045893">
    <property type="term" value="P:positive regulation of DNA-templated transcription"/>
    <property type="evidence" value="ECO:0007669"/>
    <property type="project" value="UniProtKB-UniRule"/>
</dbReference>
<evidence type="ECO:0000256" key="1">
    <source>
        <dbReference type="ARBA" id="ARBA00022723"/>
    </source>
</evidence>
<evidence type="ECO:0000256" key="2">
    <source>
        <dbReference type="HAMAP-Rule" id="MF_01483"/>
    </source>
</evidence>
<comment type="subunit">
    <text evidence="2">Forms a complex with the RNAP catalytic core and with free principal sigma factors.</text>
</comment>
<evidence type="ECO:0000313" key="5">
    <source>
        <dbReference type="Proteomes" id="UP000256485"/>
    </source>
</evidence>
<feature type="binding site" evidence="2">
    <location>
        <position position="56"/>
    </location>
    <ligand>
        <name>Zn(2+)</name>
        <dbReference type="ChEBI" id="CHEBI:29105"/>
    </ligand>
</feature>
<accession>A0A3D9UZE1</accession>
<keyword evidence="2" id="KW-0804">Transcription</keyword>
<feature type="compositionally biased region" description="Basic and acidic residues" evidence="3">
    <location>
        <begin position="112"/>
        <end position="122"/>
    </location>
</feature>
<dbReference type="InterPro" id="IPR025182">
    <property type="entry name" value="RNApol-bd_RbpA"/>
</dbReference>